<protein>
    <submittedName>
        <fullName evidence="2">Uncharacterized protein</fullName>
    </submittedName>
</protein>
<dbReference type="Proteomes" id="UP001500729">
    <property type="component" value="Unassembled WGS sequence"/>
</dbReference>
<evidence type="ECO:0000313" key="2">
    <source>
        <dbReference type="EMBL" id="GAA0549092.1"/>
    </source>
</evidence>
<accession>A0ABP3NN09</accession>
<sequence>MRVVRTELTRATNEDNREMTPVQRETAAAGLSWTACSLASVTGVACSGVGAAAPLVWFWSGGGCSSGLGVGCGVVRVPGVVVAVLVGDLVGVPVADVLIVGGTGSGSAGSPAREKWTSAVQGDPARMNPQWT</sequence>
<feature type="region of interest" description="Disordered" evidence="1">
    <location>
        <begin position="105"/>
        <end position="132"/>
    </location>
</feature>
<reference evidence="3" key="1">
    <citation type="journal article" date="2019" name="Int. J. Syst. Evol. Microbiol.">
        <title>The Global Catalogue of Microorganisms (GCM) 10K type strain sequencing project: providing services to taxonomists for standard genome sequencing and annotation.</title>
        <authorList>
            <consortium name="The Broad Institute Genomics Platform"/>
            <consortium name="The Broad Institute Genome Sequencing Center for Infectious Disease"/>
            <person name="Wu L."/>
            <person name="Ma J."/>
        </authorList>
    </citation>
    <scope>NUCLEOTIDE SEQUENCE [LARGE SCALE GENOMIC DNA]</scope>
    <source>
        <strain evidence="3">JCM 10303</strain>
    </source>
</reference>
<keyword evidence="3" id="KW-1185">Reference proteome</keyword>
<dbReference type="EMBL" id="BAAAGS010000047">
    <property type="protein sequence ID" value="GAA0549092.1"/>
    <property type="molecule type" value="Genomic_DNA"/>
</dbReference>
<proteinExistence type="predicted"/>
<comment type="caution">
    <text evidence="2">The sequence shown here is derived from an EMBL/GenBank/DDBJ whole genome shotgun (WGS) entry which is preliminary data.</text>
</comment>
<evidence type="ECO:0000256" key="1">
    <source>
        <dbReference type="SAM" id="MobiDB-lite"/>
    </source>
</evidence>
<organism evidence="2 3">
    <name type="scientific">Saccharopolyspora erythraea</name>
    <name type="common">Streptomyces erythraeus</name>
    <dbReference type="NCBI Taxonomy" id="1836"/>
    <lineage>
        <taxon>Bacteria</taxon>
        <taxon>Bacillati</taxon>
        <taxon>Actinomycetota</taxon>
        <taxon>Actinomycetes</taxon>
        <taxon>Pseudonocardiales</taxon>
        <taxon>Pseudonocardiaceae</taxon>
        <taxon>Saccharopolyspora</taxon>
    </lineage>
</organism>
<gene>
    <name evidence="2" type="ORF">GCM10009533_54660</name>
</gene>
<evidence type="ECO:0000313" key="3">
    <source>
        <dbReference type="Proteomes" id="UP001500729"/>
    </source>
</evidence>
<name>A0ABP3NN09_SACER</name>